<evidence type="ECO:0000313" key="1">
    <source>
        <dbReference type="EMBL" id="PPQ34106.1"/>
    </source>
</evidence>
<keyword evidence="2" id="KW-1185">Reference proteome</keyword>
<proteinExistence type="predicted"/>
<reference evidence="1 2" key="1">
    <citation type="journal article" date="2018" name="Arch. Microbiol.">
        <title>New insights into the metabolic potential of the phototrophic purple bacterium Rhodopila globiformis DSM 161(T) from its draft genome sequence and evidence for a vanadium-dependent nitrogenase.</title>
        <authorList>
            <person name="Imhoff J.F."/>
            <person name="Rahn T."/>
            <person name="Kunzel S."/>
            <person name="Neulinger S.C."/>
        </authorList>
    </citation>
    <scope>NUCLEOTIDE SEQUENCE [LARGE SCALE GENOMIC DNA]</scope>
    <source>
        <strain evidence="1 2">DSM 161</strain>
    </source>
</reference>
<accession>A0A2S6NHK3</accession>
<sequence length="64" mass="6752">MVRLVKTGADGEQQAIDVATINRPDDLIEIANLGLTLAEGKQLLLSAHENGPTFAHGSGPRRCA</sequence>
<gene>
    <name evidence="1" type="ORF">CCS01_12475</name>
</gene>
<comment type="caution">
    <text evidence="1">The sequence shown here is derived from an EMBL/GenBank/DDBJ whole genome shotgun (WGS) entry which is preliminary data.</text>
</comment>
<organism evidence="1 2">
    <name type="scientific">Rhodopila globiformis</name>
    <name type="common">Rhodopseudomonas globiformis</name>
    <dbReference type="NCBI Taxonomy" id="1071"/>
    <lineage>
        <taxon>Bacteria</taxon>
        <taxon>Pseudomonadati</taxon>
        <taxon>Pseudomonadota</taxon>
        <taxon>Alphaproteobacteria</taxon>
        <taxon>Acetobacterales</taxon>
        <taxon>Acetobacteraceae</taxon>
        <taxon>Rhodopila</taxon>
    </lineage>
</organism>
<evidence type="ECO:0000313" key="2">
    <source>
        <dbReference type="Proteomes" id="UP000239724"/>
    </source>
</evidence>
<dbReference type="EMBL" id="NHRY01000129">
    <property type="protein sequence ID" value="PPQ34106.1"/>
    <property type="molecule type" value="Genomic_DNA"/>
</dbReference>
<dbReference type="AlphaFoldDB" id="A0A2S6NHK3"/>
<name>A0A2S6NHK3_RHOGL</name>
<dbReference type="Proteomes" id="UP000239724">
    <property type="component" value="Unassembled WGS sequence"/>
</dbReference>
<protein>
    <submittedName>
        <fullName evidence="1">Uncharacterized protein</fullName>
    </submittedName>
</protein>